<sequence length="131" mass="13914">MLGLLAAPGTPAYAQWAPSTSCDQFGGYELENCLNKALATADATLNDTYKKAEAAITADSDASAEDKKTWLGNLVAAQRAWVAFRDANCKFDLIAAEWNSGSGTTSAQQACVLAATLARTTELQQRYTLSN</sequence>
<gene>
    <name evidence="2" type="ORF">ICI42_10830</name>
</gene>
<protein>
    <submittedName>
        <fullName evidence="2">DUF1311 domain-containing protein</fullName>
    </submittedName>
</protein>
<evidence type="ECO:0000313" key="2">
    <source>
        <dbReference type="EMBL" id="MBD0415148.1"/>
    </source>
</evidence>
<dbReference type="Proteomes" id="UP000643405">
    <property type="component" value="Unassembled WGS sequence"/>
</dbReference>
<reference evidence="2" key="1">
    <citation type="submission" date="2020-09" db="EMBL/GenBank/DDBJ databases">
        <title>Genome seq and assembly of Tianweitania sp.</title>
        <authorList>
            <person name="Chhetri G."/>
        </authorList>
    </citation>
    <scope>NUCLEOTIDE SEQUENCE</scope>
    <source>
        <strain evidence="2">Rool2</strain>
    </source>
</reference>
<dbReference type="Pfam" id="PF07007">
    <property type="entry name" value="LprI"/>
    <property type="match status" value="1"/>
</dbReference>
<name>A0A8J6PW47_9HYPH</name>
<feature type="domain" description="Lysozyme inhibitor LprI-like N-terminal" evidence="1">
    <location>
        <begin position="28"/>
        <end position="123"/>
    </location>
</feature>
<comment type="caution">
    <text evidence="2">The sequence shown here is derived from an EMBL/GenBank/DDBJ whole genome shotgun (WGS) entry which is preliminary data.</text>
</comment>
<dbReference type="AlphaFoldDB" id="A0A8J6PW47"/>
<evidence type="ECO:0000259" key="1">
    <source>
        <dbReference type="Pfam" id="PF07007"/>
    </source>
</evidence>
<proteinExistence type="predicted"/>
<evidence type="ECO:0000313" key="3">
    <source>
        <dbReference type="Proteomes" id="UP000643405"/>
    </source>
</evidence>
<organism evidence="2 3">
    <name type="scientific">Oryzicola mucosus</name>
    <dbReference type="NCBI Taxonomy" id="2767425"/>
    <lineage>
        <taxon>Bacteria</taxon>
        <taxon>Pseudomonadati</taxon>
        <taxon>Pseudomonadota</taxon>
        <taxon>Alphaproteobacteria</taxon>
        <taxon>Hyphomicrobiales</taxon>
        <taxon>Phyllobacteriaceae</taxon>
        <taxon>Oryzicola</taxon>
    </lineage>
</organism>
<dbReference type="Gene3D" id="1.20.1270.180">
    <property type="match status" value="1"/>
</dbReference>
<dbReference type="RefSeq" id="WP_188164589.1">
    <property type="nucleotide sequence ID" value="NZ_JACVVX010000003.1"/>
</dbReference>
<accession>A0A8J6PW47</accession>
<keyword evidence="3" id="KW-1185">Reference proteome</keyword>
<dbReference type="EMBL" id="JACVVX010000003">
    <property type="protein sequence ID" value="MBD0415148.1"/>
    <property type="molecule type" value="Genomic_DNA"/>
</dbReference>
<dbReference type="InterPro" id="IPR009739">
    <property type="entry name" value="LprI-like_N"/>
</dbReference>